<evidence type="ECO:0000313" key="12">
    <source>
        <dbReference type="Proteomes" id="UP001056730"/>
    </source>
</evidence>
<dbReference type="InterPro" id="IPR027469">
    <property type="entry name" value="Cation_efflux_TMD_sf"/>
</dbReference>
<dbReference type="InterPro" id="IPR027470">
    <property type="entry name" value="Cation_efflux_CTD"/>
</dbReference>
<feature type="transmembrane region" description="Helical" evidence="7">
    <location>
        <begin position="161"/>
        <end position="181"/>
    </location>
</feature>
<sequence length="404" mass="45207">MNNSKISRSHNLKLAERGVWVSIAAYIFLSLLQLGVAQITNSASLLANGFNNVTDILGNIAIVIGLRIARIPSDNDHTYGHWKVESIASLISSFIMFFIGFEVLRQTIVGFIEGSSTEINPVGAAVALFSAFVMIAVYLYSSRLAKKTQSKALEASSKDNLSDALTSLGTTVAIVAAALHWIWLDRIMALVICGFILKTAYDIFRDSVFSLSDGFDDNLLADYKEAIELVNKVKSVKMIRGRTYGSNIFLDVVVEMSRDLSVYESHAATEKIERMLMAGFDVYDVDVHVEPAALPEEEHFASRALELLPKEEALLNGKYLDQLLAPQFQAITTKGKIIQQEEYMASAVETEDLAIKNYQAEQVSKKTFILTYHYLDNQKSYTVSSIWRRNEYWRCIYRQVTGES</sequence>
<dbReference type="KEGG" id="lfo:LMK00_10200"/>
<reference evidence="11" key="1">
    <citation type="journal article" date="2022" name="Front. Microbiol.">
        <title>Feed Insects as a Reservoir of Granadaene-Producing Lactococci.</title>
        <authorList>
            <person name="Neuzil-Bunesova V."/>
            <person name="Ramirez Garcia A."/>
            <person name="Modrackova N."/>
            <person name="Makovska M."/>
            <person name="Sabolova M."/>
            <person name="Sproer C."/>
            <person name="Bunk B."/>
            <person name="Blom J."/>
            <person name="Schwab C."/>
        </authorList>
    </citation>
    <scope>NUCLEOTIDE SEQUENCE</scope>
    <source>
        <strain evidence="11">I4/6O</strain>
    </source>
</reference>
<keyword evidence="3" id="KW-0813">Transport</keyword>
<evidence type="ECO:0000256" key="3">
    <source>
        <dbReference type="ARBA" id="ARBA00022448"/>
    </source>
</evidence>
<dbReference type="Pfam" id="PF16916">
    <property type="entry name" value="ZT_dimer"/>
    <property type="match status" value="1"/>
</dbReference>
<dbReference type="GO" id="GO:0016020">
    <property type="term" value="C:membrane"/>
    <property type="evidence" value="ECO:0007669"/>
    <property type="project" value="UniProtKB-SubCell"/>
</dbReference>
<feature type="transmembrane region" description="Helical" evidence="7">
    <location>
        <begin position="52"/>
        <end position="70"/>
    </location>
</feature>
<evidence type="ECO:0000256" key="7">
    <source>
        <dbReference type="SAM" id="Phobius"/>
    </source>
</evidence>
<evidence type="ECO:0000259" key="8">
    <source>
        <dbReference type="Pfam" id="PF01545"/>
    </source>
</evidence>
<organism evidence="11 12">
    <name type="scientific">Lactococcus formosensis</name>
    <dbReference type="NCBI Taxonomy" id="1281486"/>
    <lineage>
        <taxon>Bacteria</taxon>
        <taxon>Bacillati</taxon>
        <taxon>Bacillota</taxon>
        <taxon>Bacilli</taxon>
        <taxon>Lactobacillales</taxon>
        <taxon>Streptococcaceae</taxon>
        <taxon>Lactococcus</taxon>
    </lineage>
</organism>
<feature type="transmembrane region" description="Helical" evidence="7">
    <location>
        <begin position="82"/>
        <end position="101"/>
    </location>
</feature>
<dbReference type="SUPFAM" id="SSF160240">
    <property type="entry name" value="Cation efflux protein cytoplasmic domain-like"/>
    <property type="match status" value="1"/>
</dbReference>
<dbReference type="PANTHER" id="PTHR43840">
    <property type="entry name" value="MITOCHONDRIAL METAL TRANSPORTER 1-RELATED"/>
    <property type="match status" value="1"/>
</dbReference>
<dbReference type="InterPro" id="IPR058533">
    <property type="entry name" value="Cation_efflux_TM"/>
</dbReference>
<dbReference type="Proteomes" id="UP001056730">
    <property type="component" value="Chromosome"/>
</dbReference>
<reference evidence="10" key="2">
    <citation type="submission" date="2022-06" db="EMBL/GenBank/DDBJ databases">
        <title>Lactococcus from bovine mastitis in China.</title>
        <authorList>
            <person name="Lin Y."/>
            <person name="Han B."/>
        </authorList>
    </citation>
    <scope>NUCLEOTIDE SEQUENCE</scope>
    <source>
        <strain evidence="10">Ningxia-I-26</strain>
    </source>
</reference>
<evidence type="ECO:0000256" key="6">
    <source>
        <dbReference type="ARBA" id="ARBA00023136"/>
    </source>
</evidence>
<proteinExistence type="inferred from homology"/>
<evidence type="ECO:0000256" key="5">
    <source>
        <dbReference type="ARBA" id="ARBA00022989"/>
    </source>
</evidence>
<dbReference type="Pfam" id="PF01545">
    <property type="entry name" value="Cation_efflux"/>
    <property type="match status" value="1"/>
</dbReference>
<feature type="domain" description="Cation efflux protein transmembrane" evidence="8">
    <location>
        <begin position="19"/>
        <end position="211"/>
    </location>
</feature>
<dbReference type="EMBL" id="CP086395">
    <property type="protein sequence ID" value="USJ20171.1"/>
    <property type="molecule type" value="Genomic_DNA"/>
</dbReference>
<evidence type="ECO:0000256" key="2">
    <source>
        <dbReference type="ARBA" id="ARBA00008114"/>
    </source>
</evidence>
<evidence type="ECO:0000256" key="4">
    <source>
        <dbReference type="ARBA" id="ARBA00022692"/>
    </source>
</evidence>
<name>A0A9Q9D6R2_9LACT</name>
<comment type="similarity">
    <text evidence="2">Belongs to the cation diffusion facilitator (CDF) transporter (TC 2.A.4) family.</text>
</comment>
<dbReference type="Gene3D" id="3.30.70.1350">
    <property type="entry name" value="Cation efflux protein, cytoplasmic domain"/>
    <property type="match status" value="1"/>
</dbReference>
<dbReference type="FunFam" id="1.20.1510.10:FF:000006">
    <property type="entry name" value="Divalent cation efflux transporter"/>
    <property type="match status" value="1"/>
</dbReference>
<feature type="transmembrane region" description="Helical" evidence="7">
    <location>
        <begin position="20"/>
        <end position="40"/>
    </location>
</feature>
<dbReference type="InterPro" id="IPR002524">
    <property type="entry name" value="Cation_efflux"/>
</dbReference>
<keyword evidence="5 7" id="KW-1133">Transmembrane helix</keyword>
<evidence type="ECO:0000256" key="1">
    <source>
        <dbReference type="ARBA" id="ARBA00004141"/>
    </source>
</evidence>
<feature type="transmembrane region" description="Helical" evidence="7">
    <location>
        <begin position="121"/>
        <end position="140"/>
    </location>
</feature>
<dbReference type="GO" id="GO:0008324">
    <property type="term" value="F:monoatomic cation transmembrane transporter activity"/>
    <property type="evidence" value="ECO:0007669"/>
    <property type="project" value="InterPro"/>
</dbReference>
<evidence type="ECO:0000313" key="13">
    <source>
        <dbReference type="Proteomes" id="UP001153199"/>
    </source>
</evidence>
<dbReference type="InterPro" id="IPR036837">
    <property type="entry name" value="Cation_efflux_CTD_sf"/>
</dbReference>
<dbReference type="InterPro" id="IPR050291">
    <property type="entry name" value="CDF_Transporter"/>
</dbReference>
<dbReference type="Proteomes" id="UP001153199">
    <property type="component" value="Unassembled WGS sequence"/>
</dbReference>
<dbReference type="SUPFAM" id="SSF161111">
    <property type="entry name" value="Cation efflux protein transmembrane domain-like"/>
    <property type="match status" value="1"/>
</dbReference>
<comment type="subcellular location">
    <subcellularLocation>
        <location evidence="1">Membrane</location>
        <topology evidence="1">Multi-pass membrane protein</topology>
    </subcellularLocation>
</comment>
<evidence type="ECO:0000259" key="9">
    <source>
        <dbReference type="Pfam" id="PF16916"/>
    </source>
</evidence>
<dbReference type="EMBL" id="JAMWFV010000006">
    <property type="protein sequence ID" value="MDG6145296.1"/>
    <property type="molecule type" value="Genomic_DNA"/>
</dbReference>
<dbReference type="Gene3D" id="1.20.1510.10">
    <property type="entry name" value="Cation efflux protein transmembrane domain"/>
    <property type="match status" value="1"/>
</dbReference>
<evidence type="ECO:0000313" key="10">
    <source>
        <dbReference type="EMBL" id="MDG6145296.1"/>
    </source>
</evidence>
<accession>A0A9Q9D6R2</accession>
<dbReference type="RefSeq" id="WP_017369637.1">
    <property type="nucleotide sequence ID" value="NZ_CP086395.1"/>
</dbReference>
<dbReference type="PANTHER" id="PTHR43840:SF50">
    <property type="entry name" value="MANGANESE EFFLUX SYSTEM PROTEIN MNES"/>
    <property type="match status" value="1"/>
</dbReference>
<dbReference type="NCBIfam" id="TIGR01297">
    <property type="entry name" value="CDF"/>
    <property type="match status" value="1"/>
</dbReference>
<evidence type="ECO:0000313" key="11">
    <source>
        <dbReference type="EMBL" id="USJ20171.1"/>
    </source>
</evidence>
<dbReference type="AlphaFoldDB" id="A0A9Q9D6R2"/>
<feature type="domain" description="Cation efflux protein cytoplasmic" evidence="9">
    <location>
        <begin position="217"/>
        <end position="291"/>
    </location>
</feature>
<keyword evidence="4 7" id="KW-0812">Transmembrane</keyword>
<protein>
    <submittedName>
        <fullName evidence="11">Cation diffusion facilitator family transporter</fullName>
    </submittedName>
</protein>
<gene>
    <name evidence="11" type="ORF">LMK00_10200</name>
    <name evidence="10" type="ORF">NF717_06435</name>
</gene>
<keyword evidence="6 7" id="KW-0472">Membrane</keyword>
<keyword evidence="13" id="KW-1185">Reference proteome</keyword>